<dbReference type="InterPro" id="IPR008906">
    <property type="entry name" value="HATC_C_dom"/>
</dbReference>
<dbReference type="EMBL" id="OV651821">
    <property type="protein sequence ID" value="CAH1115354.1"/>
    <property type="molecule type" value="Genomic_DNA"/>
</dbReference>
<dbReference type="AlphaFoldDB" id="A0A9P0GJ12"/>
<evidence type="ECO:0000313" key="2">
    <source>
        <dbReference type="EMBL" id="CAH1115354.1"/>
    </source>
</evidence>
<proteinExistence type="predicted"/>
<reference evidence="2" key="1">
    <citation type="submission" date="2022-01" db="EMBL/GenBank/DDBJ databases">
        <authorList>
            <person name="King R."/>
        </authorList>
    </citation>
    <scope>NUCLEOTIDE SEQUENCE</scope>
</reference>
<feature type="domain" description="HAT C-terminal dimerisation" evidence="1">
    <location>
        <begin position="115"/>
        <end position="181"/>
    </location>
</feature>
<dbReference type="GO" id="GO:0046983">
    <property type="term" value="F:protein dimerization activity"/>
    <property type="evidence" value="ECO:0007669"/>
    <property type="project" value="InterPro"/>
</dbReference>
<dbReference type="PANTHER" id="PTHR46880">
    <property type="entry name" value="RAS-ASSOCIATING DOMAIN-CONTAINING PROTEIN"/>
    <property type="match status" value="1"/>
</dbReference>
<accession>A0A9P0GJ12</accession>
<dbReference type="Pfam" id="PF05699">
    <property type="entry name" value="Dimer_Tnp_hAT"/>
    <property type="match status" value="1"/>
</dbReference>
<evidence type="ECO:0000313" key="3">
    <source>
        <dbReference type="Proteomes" id="UP001153636"/>
    </source>
</evidence>
<dbReference type="InterPro" id="IPR012337">
    <property type="entry name" value="RNaseH-like_sf"/>
</dbReference>
<dbReference type="SUPFAM" id="SSF53098">
    <property type="entry name" value="Ribonuclease H-like"/>
    <property type="match status" value="1"/>
</dbReference>
<dbReference type="Proteomes" id="UP001153636">
    <property type="component" value="Chromosome 9"/>
</dbReference>
<organism evidence="2 3">
    <name type="scientific">Psylliodes chrysocephalus</name>
    <dbReference type="NCBI Taxonomy" id="3402493"/>
    <lineage>
        <taxon>Eukaryota</taxon>
        <taxon>Metazoa</taxon>
        <taxon>Ecdysozoa</taxon>
        <taxon>Arthropoda</taxon>
        <taxon>Hexapoda</taxon>
        <taxon>Insecta</taxon>
        <taxon>Pterygota</taxon>
        <taxon>Neoptera</taxon>
        <taxon>Endopterygota</taxon>
        <taxon>Coleoptera</taxon>
        <taxon>Polyphaga</taxon>
        <taxon>Cucujiformia</taxon>
        <taxon>Chrysomeloidea</taxon>
        <taxon>Chrysomelidae</taxon>
        <taxon>Galerucinae</taxon>
        <taxon>Alticini</taxon>
        <taxon>Psylliodes</taxon>
    </lineage>
</organism>
<name>A0A9P0GJ12_9CUCU</name>
<evidence type="ECO:0000259" key="1">
    <source>
        <dbReference type="Pfam" id="PF05699"/>
    </source>
</evidence>
<dbReference type="PANTHER" id="PTHR46880:SF5">
    <property type="entry name" value="DUF4371 DOMAIN-CONTAINING PROTEIN"/>
    <property type="match status" value="1"/>
</dbReference>
<protein>
    <recommendedName>
        <fullName evidence="1">HAT C-terminal dimerisation domain-containing protein</fullName>
    </recommendedName>
</protein>
<sequence>MVYEIDYQNPRNFLPIDDMYFGTSIAVSKIDKNILHSIKVKCLDFYLESTKQILLRFPLKNSAIEKLKFLDPVCVKSKEKHTNLVHPEELQDLDNEWRLLKNYLLDDIENDVLFWKEIANVKIGDSLKFPNLTKFVFQVLCLPHSSAAVERIFSQINLIKTQFRNRLKTETIEGLLYTKSFMENKTCYEFTLNKNVSKKLVFMYF</sequence>
<dbReference type="OrthoDB" id="6783358at2759"/>
<keyword evidence="3" id="KW-1185">Reference proteome</keyword>
<gene>
    <name evidence="2" type="ORF">PSYICH_LOCUS15053</name>
</gene>